<name>A0ABX0T508_9PSEU</name>
<dbReference type="InterPro" id="IPR003615">
    <property type="entry name" value="HNH_nuc"/>
</dbReference>
<keyword evidence="3" id="KW-1185">Reference proteome</keyword>
<protein>
    <submittedName>
        <fullName evidence="2">Restriction endonuclease</fullName>
    </submittedName>
</protein>
<evidence type="ECO:0000313" key="3">
    <source>
        <dbReference type="Proteomes" id="UP000754495"/>
    </source>
</evidence>
<keyword evidence="2" id="KW-0378">Hydrolase</keyword>
<gene>
    <name evidence="2" type="ORF">FHX46_005535</name>
</gene>
<comment type="caution">
    <text evidence="2">The sequence shown here is derived from an EMBL/GenBank/DDBJ whole genome shotgun (WGS) entry which is preliminary data.</text>
</comment>
<reference evidence="2 3" key="1">
    <citation type="submission" date="2020-03" db="EMBL/GenBank/DDBJ databases">
        <title>Sequencing the genomes of 1000 actinobacteria strains.</title>
        <authorList>
            <person name="Klenk H.-P."/>
        </authorList>
    </citation>
    <scope>NUCLEOTIDE SEQUENCE [LARGE SCALE GENOMIC DNA]</scope>
    <source>
        <strain evidence="2 3">DSM 45668</strain>
    </source>
</reference>
<proteinExistence type="predicted"/>
<dbReference type="EMBL" id="JAANOU010000001">
    <property type="protein sequence ID" value="NIH83005.1"/>
    <property type="molecule type" value="Genomic_DNA"/>
</dbReference>
<accession>A0ABX0T508</accession>
<evidence type="ECO:0000313" key="2">
    <source>
        <dbReference type="EMBL" id="NIH83005.1"/>
    </source>
</evidence>
<feature type="domain" description="HNH nuclease" evidence="1">
    <location>
        <begin position="188"/>
        <end position="237"/>
    </location>
</feature>
<evidence type="ECO:0000259" key="1">
    <source>
        <dbReference type="Pfam" id="PF13391"/>
    </source>
</evidence>
<dbReference type="GO" id="GO:0004519">
    <property type="term" value="F:endonuclease activity"/>
    <property type="evidence" value="ECO:0007669"/>
    <property type="project" value="UniProtKB-KW"/>
</dbReference>
<organism evidence="2 3">
    <name type="scientific">Amycolatopsis viridis</name>
    <dbReference type="NCBI Taxonomy" id="185678"/>
    <lineage>
        <taxon>Bacteria</taxon>
        <taxon>Bacillati</taxon>
        <taxon>Actinomycetota</taxon>
        <taxon>Actinomycetes</taxon>
        <taxon>Pseudonocardiales</taxon>
        <taxon>Pseudonocardiaceae</taxon>
        <taxon>Amycolatopsis</taxon>
    </lineage>
</organism>
<keyword evidence="2" id="KW-0255">Endonuclease</keyword>
<sequence length="296" mass="33640">MDLEAEVDVRRRIMARLREAVDASPSGTLSRRELSAFAVDGRVWRLLDQGRGIRNPKDLQATLTIMTSLHGPYGDEPMESGLFRYHYQSSSDAGDNTKLRRACELQVPLILFWMLEPGLYVPVFPVYVVADDRPNRVFLIALDEGLRFLPDPMDPGEAAKRYAHRIARRRLHQPVFRASVLRAYEVRCAVCRLQHGNLLDAAHIIPDGADHGAPIVSNGLSLCKIHHAAYDNQQLGISPDYRVHIAHDLLVEVDGPMLRHGLQEMHGQRIGLPPRPKERPDRDRLDERYQQFLRAS</sequence>
<dbReference type="Pfam" id="PF13391">
    <property type="entry name" value="HNH_2"/>
    <property type="match status" value="1"/>
</dbReference>
<dbReference type="RefSeq" id="WP_167120751.1">
    <property type="nucleotide sequence ID" value="NZ_JAANOU010000001.1"/>
</dbReference>
<dbReference type="Proteomes" id="UP000754495">
    <property type="component" value="Unassembled WGS sequence"/>
</dbReference>
<keyword evidence="2" id="KW-0540">Nuclease</keyword>